<sequence>MSASPPSTPSVPARPHVVTPPDGAGPGPGPAPWWTSAVVYQVYPRSFADSDGDGVGDLRGITSRLDHLADLGVDVVWLSPVYASPQDDNGYDISDYRAVDPTFGTLEDLDELTAALHARGMRLVMDLVVNHTSDEHAWFVDAKGSPTNEKRDWYWWRGPREGMAAGAPGAEPTNWRSHFSGPAWTLDEASGEYYLHLFSPKQPDLNWENPEVRAAVHAMMRWWLDRGVDGFRMDVINMISKDVAADGSLADGRDADGATGLAGAGEQYLCGPRVHEYLAEMHAAVLADRPEKLLTVGEMPGVTVADARAFTDPGRTEVDMVFQFEHVDLDHDGSKWLPRPFDLRALKASFGRWQAGLADRGWNSLYWNNHDQPRIVSRWGDDAPEHRAASARCLATLLHLHRGTPYVYQGEEIGMANFPWSSAEQLRDIESTNHLREEVAQGADPEDVLRRVAVSSRDNARTPVQWDASPGAGFTTGEPWIAVNPDHERWNVAAQAGDPGSVLAHHRRLVALRHDWPVVALGDFTMLLPDHEQVYAFTRRLEGAGADGERRVDELVVVANVGGSAVDLADLLPEAVGAELVLGSPGSDRDDVDAGDPVLRPWEARVLRTG</sequence>
<dbReference type="Proteomes" id="UP001387100">
    <property type="component" value="Unassembled WGS sequence"/>
</dbReference>
<accession>A0ABU8RGN8</accession>
<feature type="compositionally biased region" description="Low complexity" evidence="2">
    <location>
        <begin position="1"/>
        <end position="15"/>
    </location>
</feature>
<feature type="domain" description="Glycosyl hydrolase family 13 catalytic" evidence="3">
    <location>
        <begin position="41"/>
        <end position="461"/>
    </location>
</feature>
<dbReference type="EMBL" id="JBBIAA010000002">
    <property type="protein sequence ID" value="MEJ5944235.1"/>
    <property type="molecule type" value="Genomic_DNA"/>
</dbReference>
<dbReference type="SMART" id="SM00642">
    <property type="entry name" value="Aamy"/>
    <property type="match status" value="1"/>
</dbReference>
<name>A0ABU8RGN8_9ACTN</name>
<gene>
    <name evidence="4" type="ORF">WDZ17_02870</name>
</gene>
<keyword evidence="5" id="KW-1185">Reference proteome</keyword>
<evidence type="ECO:0000256" key="1">
    <source>
        <dbReference type="ARBA" id="ARBA00022801"/>
    </source>
</evidence>
<proteinExistence type="predicted"/>
<dbReference type="Gene3D" id="2.60.40.1180">
    <property type="entry name" value="Golgi alpha-mannosidase II"/>
    <property type="match status" value="1"/>
</dbReference>
<evidence type="ECO:0000259" key="3">
    <source>
        <dbReference type="SMART" id="SM00642"/>
    </source>
</evidence>
<comment type="caution">
    <text evidence="4">The sequence shown here is derived from an EMBL/GenBank/DDBJ whole genome shotgun (WGS) entry which is preliminary data.</text>
</comment>
<dbReference type="SUPFAM" id="SSF51011">
    <property type="entry name" value="Glycosyl hydrolase domain"/>
    <property type="match status" value="1"/>
</dbReference>
<protein>
    <submittedName>
        <fullName evidence="4">Alpha-glucosidase</fullName>
    </submittedName>
</protein>
<dbReference type="InterPro" id="IPR045857">
    <property type="entry name" value="O16G_dom_2"/>
</dbReference>
<dbReference type="SUPFAM" id="SSF51445">
    <property type="entry name" value="(Trans)glycosidases"/>
    <property type="match status" value="1"/>
</dbReference>
<dbReference type="CDD" id="cd11333">
    <property type="entry name" value="AmyAc_SI_OligoGlu_DGase"/>
    <property type="match status" value="1"/>
</dbReference>
<evidence type="ECO:0000256" key="2">
    <source>
        <dbReference type="SAM" id="MobiDB-lite"/>
    </source>
</evidence>
<keyword evidence="1" id="KW-0378">Hydrolase</keyword>
<organism evidence="4 5">
    <name type="scientific">Pseudokineococcus basanitobsidens</name>
    <dbReference type="NCBI Taxonomy" id="1926649"/>
    <lineage>
        <taxon>Bacteria</taxon>
        <taxon>Bacillati</taxon>
        <taxon>Actinomycetota</taxon>
        <taxon>Actinomycetes</taxon>
        <taxon>Kineosporiales</taxon>
        <taxon>Kineosporiaceae</taxon>
        <taxon>Pseudokineococcus</taxon>
    </lineage>
</organism>
<dbReference type="PANTHER" id="PTHR10357">
    <property type="entry name" value="ALPHA-AMYLASE FAMILY MEMBER"/>
    <property type="match status" value="1"/>
</dbReference>
<dbReference type="RefSeq" id="WP_339573626.1">
    <property type="nucleotide sequence ID" value="NZ_JBBIAA010000002.1"/>
</dbReference>
<reference evidence="4 5" key="1">
    <citation type="journal article" date="2017" name="Int. J. Syst. Evol. Microbiol.">
        <title>Pseudokineococcus basanitobsidens sp. nov., isolated from volcanic rock.</title>
        <authorList>
            <person name="Lee D.W."/>
            <person name="Park M.Y."/>
            <person name="Kim J.J."/>
            <person name="Kim B.S."/>
        </authorList>
    </citation>
    <scope>NUCLEOTIDE SEQUENCE [LARGE SCALE GENOMIC DNA]</scope>
    <source>
        <strain evidence="4 5">DSM 103726</strain>
    </source>
</reference>
<dbReference type="InterPro" id="IPR013780">
    <property type="entry name" value="Glyco_hydro_b"/>
</dbReference>
<dbReference type="InterPro" id="IPR017853">
    <property type="entry name" value="GH"/>
</dbReference>
<feature type="region of interest" description="Disordered" evidence="2">
    <location>
        <begin position="1"/>
        <end position="30"/>
    </location>
</feature>
<dbReference type="PANTHER" id="PTHR10357:SF184">
    <property type="entry name" value="OLIGO-1,6-GLUCOSIDASE 1"/>
    <property type="match status" value="1"/>
</dbReference>
<dbReference type="Gene3D" id="3.90.400.10">
    <property type="entry name" value="Oligo-1,6-glucosidase, Domain 2"/>
    <property type="match status" value="1"/>
</dbReference>
<evidence type="ECO:0000313" key="4">
    <source>
        <dbReference type="EMBL" id="MEJ5944235.1"/>
    </source>
</evidence>
<dbReference type="NCBIfam" id="NF008183">
    <property type="entry name" value="PRK10933.1"/>
    <property type="match status" value="1"/>
</dbReference>
<dbReference type="InterPro" id="IPR006047">
    <property type="entry name" value="GH13_cat_dom"/>
</dbReference>
<dbReference type="Pfam" id="PF00128">
    <property type="entry name" value="Alpha-amylase"/>
    <property type="match status" value="1"/>
</dbReference>
<dbReference type="Gene3D" id="3.20.20.80">
    <property type="entry name" value="Glycosidases"/>
    <property type="match status" value="1"/>
</dbReference>
<evidence type="ECO:0000313" key="5">
    <source>
        <dbReference type="Proteomes" id="UP001387100"/>
    </source>
</evidence>